<sequence>MKFSQDFSFDVKKNQQGKKRSIDSLKS</sequence>
<feature type="region of interest" description="Disordered" evidence="1">
    <location>
        <begin position="1"/>
        <end position="27"/>
    </location>
</feature>
<dbReference type="AlphaFoldDB" id="A0A2P2PMJ7"/>
<name>A0A2P2PMJ7_RHIMU</name>
<accession>A0A2P2PMJ7</accession>
<reference evidence="2" key="1">
    <citation type="submission" date="2018-02" db="EMBL/GenBank/DDBJ databases">
        <title>Rhizophora mucronata_Transcriptome.</title>
        <authorList>
            <person name="Meera S.P."/>
            <person name="Sreeshan A."/>
            <person name="Augustine A."/>
        </authorList>
    </citation>
    <scope>NUCLEOTIDE SEQUENCE</scope>
    <source>
        <tissue evidence="2">Leaf</tissue>
    </source>
</reference>
<protein>
    <submittedName>
        <fullName evidence="2">Uncharacterized protein</fullName>
    </submittedName>
</protein>
<evidence type="ECO:0000313" key="2">
    <source>
        <dbReference type="EMBL" id="MBX55997.1"/>
    </source>
</evidence>
<evidence type="ECO:0000256" key="1">
    <source>
        <dbReference type="SAM" id="MobiDB-lite"/>
    </source>
</evidence>
<proteinExistence type="predicted"/>
<organism evidence="2">
    <name type="scientific">Rhizophora mucronata</name>
    <name type="common">Asiatic mangrove</name>
    <dbReference type="NCBI Taxonomy" id="61149"/>
    <lineage>
        <taxon>Eukaryota</taxon>
        <taxon>Viridiplantae</taxon>
        <taxon>Streptophyta</taxon>
        <taxon>Embryophyta</taxon>
        <taxon>Tracheophyta</taxon>
        <taxon>Spermatophyta</taxon>
        <taxon>Magnoliopsida</taxon>
        <taxon>eudicotyledons</taxon>
        <taxon>Gunneridae</taxon>
        <taxon>Pentapetalae</taxon>
        <taxon>rosids</taxon>
        <taxon>fabids</taxon>
        <taxon>Malpighiales</taxon>
        <taxon>Rhizophoraceae</taxon>
        <taxon>Rhizophora</taxon>
    </lineage>
</organism>
<dbReference type="EMBL" id="GGEC01075513">
    <property type="protein sequence ID" value="MBX55997.1"/>
    <property type="molecule type" value="Transcribed_RNA"/>
</dbReference>